<name>A0ABR9RCZ1_9FIRM</name>
<keyword evidence="2" id="KW-1185">Reference proteome</keyword>
<protein>
    <submittedName>
        <fullName evidence="1">Uncharacterized protein</fullName>
    </submittedName>
</protein>
<comment type="caution">
    <text evidence="1">The sequence shown here is derived from an EMBL/GenBank/DDBJ whole genome shotgun (WGS) entry which is preliminary data.</text>
</comment>
<gene>
    <name evidence="1" type="ORF">INF37_11240</name>
</gene>
<proteinExistence type="predicted"/>
<dbReference type="Proteomes" id="UP000806211">
    <property type="component" value="Unassembled WGS sequence"/>
</dbReference>
<organism evidence="1 2">
    <name type="scientific">Pseudoflavonifractor gallinarum</name>
    <dbReference type="NCBI Taxonomy" id="2779352"/>
    <lineage>
        <taxon>Bacteria</taxon>
        <taxon>Bacillati</taxon>
        <taxon>Bacillota</taxon>
        <taxon>Clostridia</taxon>
        <taxon>Eubacteriales</taxon>
        <taxon>Oscillospiraceae</taxon>
        <taxon>Pseudoflavonifractor</taxon>
    </lineage>
</organism>
<evidence type="ECO:0000313" key="1">
    <source>
        <dbReference type="EMBL" id="MBE5056567.1"/>
    </source>
</evidence>
<reference evidence="1 2" key="1">
    <citation type="submission" date="2020-10" db="EMBL/GenBank/DDBJ databases">
        <title>ChiBAC.</title>
        <authorList>
            <person name="Zenner C."/>
            <person name="Hitch T.C.A."/>
            <person name="Clavel T."/>
        </authorList>
    </citation>
    <scope>NUCLEOTIDE SEQUENCE [LARGE SCALE GENOMIC DNA]</scope>
    <source>
        <strain evidence="1 2">DSM 107456</strain>
    </source>
</reference>
<sequence>MENSMSRILIETTVRQTLKGLKENPKRSIRNLVDMALHFSDGRFQSHFFQTARTMLEHEESAYYTLIEDAVNHIETEHLVKFGMNLGYNSCTWGAQRIRMNEKRLGFNIPWTVLFLMDDPYSTHLPQYDLAIQEGEQLGIYSWIFLSHSDPLELFPLIERHPDSAFFLFCRSEDINHAILDEILPLKHLMPVVRWEDGADEVCTMLRNAQLPYSVYYPYSQKDLQFILNGDLFNEAQQLHPLFTALAAKPGCPVNIQHLAHQAAIQVRKGQSYHTVPWELSCDTQNLDEIISDDSCCAFFDEKGQLFALDHPDRAPFGDLFQEGLIALLRQAYPKSVPASSR</sequence>
<dbReference type="RefSeq" id="WP_193538369.1">
    <property type="nucleotide sequence ID" value="NZ_JADCKF010000010.1"/>
</dbReference>
<dbReference type="EMBL" id="JADCKF010000010">
    <property type="protein sequence ID" value="MBE5056567.1"/>
    <property type="molecule type" value="Genomic_DNA"/>
</dbReference>
<accession>A0ABR9RCZ1</accession>
<evidence type="ECO:0000313" key="2">
    <source>
        <dbReference type="Proteomes" id="UP000806211"/>
    </source>
</evidence>